<gene>
    <name evidence="2" type="ORF">JI435_098850</name>
</gene>
<dbReference type="SUPFAM" id="SSF82199">
    <property type="entry name" value="SET domain"/>
    <property type="match status" value="1"/>
</dbReference>
<sequence>MSETRNSRSLFDLSFQAGVMYRPNITAVSCASFLALYVSATIGVLNLAKVVPADFRDYLFSQSHATWSREPYCTSHGREFCVYTSNITKTHSLSMIFSPEDAEKVAKAVELASNTWQDQAEQPRAWQVVDIPSKDKGVIATRNMGKYETIMVDHAAVVMDVDVSEVWSSRLLRVAIDRLQLPNTIRALGASEGDGPLEQRVMKTNGFGKTIAGVGTKALFPLASRINHACRPNAYVLFCPTSGLTMAIRASCAIKIGEEITISYLPVGLSSHDRKTLLQPWGFTCHCALCDSSPLTKRASDIRRILIGQSEAKILECAATGRVDEAIRLAEETVGLITDEGLESMLTDE</sequence>
<dbReference type="PANTHER" id="PTHR47332:SF2">
    <property type="entry name" value="SET-6"/>
    <property type="match status" value="1"/>
</dbReference>
<dbReference type="OrthoDB" id="438641at2759"/>
<reference evidence="3" key="1">
    <citation type="journal article" date="2021" name="BMC Genomics">
        <title>Chromosome-level genome assembly and manually-curated proteome of model necrotroph Parastagonospora nodorum Sn15 reveals a genome-wide trove of candidate effector homologs, and redundancy of virulence-related functions within an accessory chromosome.</title>
        <authorList>
            <person name="Bertazzoni S."/>
            <person name="Jones D.A.B."/>
            <person name="Phan H.T."/>
            <person name="Tan K.-C."/>
            <person name="Hane J.K."/>
        </authorList>
    </citation>
    <scope>NUCLEOTIDE SEQUENCE [LARGE SCALE GENOMIC DNA]</scope>
    <source>
        <strain evidence="3">SN15 / ATCC MYA-4574 / FGSC 10173)</strain>
    </source>
</reference>
<accession>A0A7U2EP93</accession>
<dbReference type="PROSITE" id="PS50280">
    <property type="entry name" value="SET"/>
    <property type="match status" value="1"/>
</dbReference>
<dbReference type="EMBL" id="CP069023">
    <property type="protein sequence ID" value="QRC90471.1"/>
    <property type="molecule type" value="Genomic_DNA"/>
</dbReference>
<name>A0A7U2EP93_PHANO</name>
<dbReference type="InterPro" id="IPR046341">
    <property type="entry name" value="SET_dom_sf"/>
</dbReference>
<organism evidence="2 3">
    <name type="scientific">Phaeosphaeria nodorum (strain SN15 / ATCC MYA-4574 / FGSC 10173)</name>
    <name type="common">Glume blotch fungus</name>
    <name type="synonym">Parastagonospora nodorum</name>
    <dbReference type="NCBI Taxonomy" id="321614"/>
    <lineage>
        <taxon>Eukaryota</taxon>
        <taxon>Fungi</taxon>
        <taxon>Dikarya</taxon>
        <taxon>Ascomycota</taxon>
        <taxon>Pezizomycotina</taxon>
        <taxon>Dothideomycetes</taxon>
        <taxon>Pleosporomycetidae</taxon>
        <taxon>Pleosporales</taxon>
        <taxon>Pleosporineae</taxon>
        <taxon>Phaeosphaeriaceae</taxon>
        <taxon>Parastagonospora</taxon>
    </lineage>
</organism>
<dbReference type="SMART" id="SM00317">
    <property type="entry name" value="SET"/>
    <property type="match status" value="1"/>
</dbReference>
<evidence type="ECO:0000259" key="1">
    <source>
        <dbReference type="PROSITE" id="PS50280"/>
    </source>
</evidence>
<dbReference type="CDD" id="cd20071">
    <property type="entry name" value="SET_SMYD"/>
    <property type="match status" value="1"/>
</dbReference>
<dbReference type="VEuPathDB" id="FungiDB:JI435_098850"/>
<dbReference type="InterPro" id="IPR001214">
    <property type="entry name" value="SET_dom"/>
</dbReference>
<dbReference type="AlphaFoldDB" id="A0A7U2EP93"/>
<dbReference type="Pfam" id="PF00856">
    <property type="entry name" value="SET"/>
    <property type="match status" value="1"/>
</dbReference>
<proteinExistence type="predicted"/>
<dbReference type="InterPro" id="IPR053185">
    <property type="entry name" value="SET_domain_protein"/>
</dbReference>
<evidence type="ECO:0000313" key="3">
    <source>
        <dbReference type="Proteomes" id="UP000663193"/>
    </source>
</evidence>
<keyword evidence="3" id="KW-1185">Reference proteome</keyword>
<protein>
    <recommendedName>
        <fullName evidence="1">SET domain-containing protein</fullName>
    </recommendedName>
</protein>
<dbReference type="Gene3D" id="2.170.270.10">
    <property type="entry name" value="SET domain"/>
    <property type="match status" value="1"/>
</dbReference>
<feature type="domain" description="SET" evidence="1">
    <location>
        <begin position="124"/>
        <end position="265"/>
    </location>
</feature>
<evidence type="ECO:0000313" key="2">
    <source>
        <dbReference type="EMBL" id="QRC90471.1"/>
    </source>
</evidence>
<dbReference type="PANTHER" id="PTHR47332">
    <property type="entry name" value="SET DOMAIN-CONTAINING PROTEIN 5"/>
    <property type="match status" value="1"/>
</dbReference>
<dbReference type="Proteomes" id="UP000663193">
    <property type="component" value="Chromosome 1"/>
</dbReference>